<feature type="domain" description="EF-hand" evidence="3">
    <location>
        <begin position="1"/>
        <end position="22"/>
    </location>
</feature>
<comment type="caution">
    <text evidence="4">The sequence shown here is derived from an EMBL/GenBank/DDBJ whole genome shotgun (WGS) entry which is preliminary data.</text>
</comment>
<keyword evidence="1" id="KW-0677">Repeat</keyword>
<reference evidence="4" key="1">
    <citation type="submission" date="2019-08" db="EMBL/GenBank/DDBJ databases">
        <title>The improved chromosome-level genome for the pearl oyster Pinctada fucata martensii using PacBio sequencing and Hi-C.</title>
        <authorList>
            <person name="Zheng Z."/>
        </authorList>
    </citation>
    <scope>NUCLEOTIDE SEQUENCE</scope>
    <source>
        <strain evidence="4">ZZ-2019</strain>
        <tissue evidence="4">Adductor muscle</tissue>
    </source>
</reference>
<sequence length="96" mass="10937">LTGNGEIDFPEFLTMMAKKMKALDVEDEIREAFKVFDRENKGYITASELRHIMTNLGEKLSDADVDEMINEVDVDGDGQIDYHGKWTEADPEILVK</sequence>
<evidence type="ECO:0000313" key="5">
    <source>
        <dbReference type="Proteomes" id="UP001186944"/>
    </source>
</evidence>
<dbReference type="Proteomes" id="UP001186944">
    <property type="component" value="Unassembled WGS sequence"/>
</dbReference>
<dbReference type="SMART" id="SM00054">
    <property type="entry name" value="EFh"/>
    <property type="match status" value="3"/>
</dbReference>
<dbReference type="EMBL" id="VSWD01000009">
    <property type="protein sequence ID" value="KAK3092811.1"/>
    <property type="molecule type" value="Genomic_DNA"/>
</dbReference>
<dbReference type="FunFam" id="1.10.238.10:FF:000001">
    <property type="entry name" value="Calmodulin 1"/>
    <property type="match status" value="1"/>
</dbReference>
<dbReference type="GO" id="GO:0005509">
    <property type="term" value="F:calcium ion binding"/>
    <property type="evidence" value="ECO:0007669"/>
    <property type="project" value="InterPro"/>
</dbReference>
<evidence type="ECO:0000259" key="3">
    <source>
        <dbReference type="PROSITE" id="PS50222"/>
    </source>
</evidence>
<dbReference type="Gene3D" id="1.10.238.10">
    <property type="entry name" value="EF-hand"/>
    <property type="match status" value="1"/>
</dbReference>
<evidence type="ECO:0000256" key="1">
    <source>
        <dbReference type="ARBA" id="ARBA00022737"/>
    </source>
</evidence>
<accession>A0AA88XYV5</accession>
<gene>
    <name evidence="4" type="ORF">FSP39_007470</name>
</gene>
<dbReference type="CDD" id="cd00051">
    <property type="entry name" value="EFh"/>
    <property type="match status" value="1"/>
</dbReference>
<dbReference type="AlphaFoldDB" id="A0AA88XYV5"/>
<dbReference type="PANTHER" id="PTHR23048">
    <property type="entry name" value="MYOSIN LIGHT CHAIN 1, 3"/>
    <property type="match status" value="1"/>
</dbReference>
<feature type="domain" description="EF-hand" evidence="3">
    <location>
        <begin position="24"/>
        <end position="59"/>
    </location>
</feature>
<keyword evidence="5" id="KW-1185">Reference proteome</keyword>
<dbReference type="Pfam" id="PF13499">
    <property type="entry name" value="EF-hand_7"/>
    <property type="match status" value="1"/>
</dbReference>
<organism evidence="4 5">
    <name type="scientific">Pinctada imbricata</name>
    <name type="common">Atlantic pearl-oyster</name>
    <name type="synonym">Pinctada martensii</name>
    <dbReference type="NCBI Taxonomy" id="66713"/>
    <lineage>
        <taxon>Eukaryota</taxon>
        <taxon>Metazoa</taxon>
        <taxon>Spiralia</taxon>
        <taxon>Lophotrochozoa</taxon>
        <taxon>Mollusca</taxon>
        <taxon>Bivalvia</taxon>
        <taxon>Autobranchia</taxon>
        <taxon>Pteriomorphia</taxon>
        <taxon>Pterioida</taxon>
        <taxon>Pterioidea</taxon>
        <taxon>Pteriidae</taxon>
        <taxon>Pinctada</taxon>
    </lineage>
</organism>
<dbReference type="InterPro" id="IPR011992">
    <property type="entry name" value="EF-hand-dom_pair"/>
</dbReference>
<name>A0AA88XYV5_PINIB</name>
<evidence type="ECO:0000256" key="2">
    <source>
        <dbReference type="ARBA" id="ARBA00023179"/>
    </source>
</evidence>
<keyword evidence="2" id="KW-0514">Muscle protein</keyword>
<feature type="non-terminal residue" evidence="4">
    <location>
        <position position="1"/>
    </location>
</feature>
<proteinExistence type="predicted"/>
<protein>
    <recommendedName>
        <fullName evidence="3">EF-hand domain-containing protein</fullName>
    </recommendedName>
</protein>
<dbReference type="InterPro" id="IPR002048">
    <property type="entry name" value="EF_hand_dom"/>
</dbReference>
<dbReference type="SUPFAM" id="SSF47473">
    <property type="entry name" value="EF-hand"/>
    <property type="match status" value="1"/>
</dbReference>
<dbReference type="PANTHER" id="PTHR23048:SF0">
    <property type="entry name" value="CALMODULIN LIKE 3"/>
    <property type="match status" value="1"/>
</dbReference>
<dbReference type="InterPro" id="IPR050230">
    <property type="entry name" value="CALM/Myosin/TropC-like"/>
</dbReference>
<dbReference type="PROSITE" id="PS50222">
    <property type="entry name" value="EF_HAND_2"/>
    <property type="match status" value="2"/>
</dbReference>
<evidence type="ECO:0000313" key="4">
    <source>
        <dbReference type="EMBL" id="KAK3092811.1"/>
    </source>
</evidence>
<dbReference type="GO" id="GO:0016460">
    <property type="term" value="C:myosin II complex"/>
    <property type="evidence" value="ECO:0007669"/>
    <property type="project" value="TreeGrafter"/>
</dbReference>